<dbReference type="PROSITE" id="PS00152">
    <property type="entry name" value="ATPASE_ALPHA_BETA"/>
    <property type="match status" value="1"/>
</dbReference>
<dbReference type="EC" id="7.1.2.2" evidence="14"/>
<dbReference type="Pfam" id="PF02874">
    <property type="entry name" value="ATP-synt_ab_N"/>
    <property type="match status" value="1"/>
</dbReference>
<sequence length="527" mass="56721">MFKSANFARAARVARSSLATPRIVRPNFITPSLLHGSRFASTSSVGDGKIHQVIGAVVDVKFDTDKLPAILNALETQNNGQKLVLEVAQHLGEHTVRCISMDGTEGLVRGAKATDTGSPITIPVGPGTLGRIMNVTGDPIDERGPIKTDKFRPIHAEAPEFVDQSTTAEVLVTGIKVVDLLAPYARGGKIGLFGGAGVGKTVFIQELINNIAKAHGGYSVFTGVGERTREGNDLYHEMQETSVIQLDGDSKVALVFGQMNEPPGARARVALTGLTVAEYFRDEEGQDVPKRRITNVSVLLFIDNIFRFTQAGSEVSALLGRIPSAVGYQPTLAVDMGLMQERITTTRKGSITSVQAVYVPADDLTDPAPATTFAHLDATTVLSRGISELGIYPAVDPLDSKSRMLDPRIVGDDHYETATRVQQILQEYKSLQDIIAILGMDELSEADKLTVERARKIQRFLSQPFTVAQVFTGIEGQLVDLKDTIASFKAILSGEGDSLPEGAFYMVGNFASAQAKGEKILAELEQN</sequence>
<keyword evidence="9" id="KW-0406">Ion transport</keyword>
<dbReference type="PANTHER" id="PTHR15184:SF71">
    <property type="entry name" value="ATP SYNTHASE SUBUNIT BETA, MITOCHONDRIAL"/>
    <property type="match status" value="1"/>
</dbReference>
<dbReference type="SUPFAM" id="SSF47917">
    <property type="entry name" value="C-terminal domain of alpha and beta subunits of F1 ATP synthase"/>
    <property type="match status" value="1"/>
</dbReference>
<comment type="caution">
    <text evidence="16">The sequence shown here is derived from an EMBL/GenBank/DDBJ whole genome shotgun (WGS) entry which is preliminary data.</text>
</comment>
<evidence type="ECO:0000256" key="11">
    <source>
        <dbReference type="ARBA" id="ARBA00023196"/>
    </source>
</evidence>
<evidence type="ECO:0000256" key="3">
    <source>
        <dbReference type="ARBA" id="ARBA00011648"/>
    </source>
</evidence>
<comment type="subcellular location">
    <subcellularLocation>
        <location evidence="1">Membrane</location>
    </subcellularLocation>
</comment>
<keyword evidence="6" id="KW-0375">Hydrogen ion transport</keyword>
<dbReference type="Gene3D" id="1.10.1140.10">
    <property type="entry name" value="Bovine Mitochondrial F1-atpase, Atp Synthase Beta Chain, Chain D, domain 3"/>
    <property type="match status" value="1"/>
</dbReference>
<dbReference type="Proteomes" id="UP000031575">
    <property type="component" value="Unassembled WGS sequence"/>
</dbReference>
<dbReference type="InterPro" id="IPR036121">
    <property type="entry name" value="ATPase_F1/V1/A1_a/bsu_N_sf"/>
</dbReference>
<comment type="catalytic activity">
    <reaction evidence="13 14">
        <text>ATP + H2O + 4 H(+)(in) = ADP + phosphate + 5 H(+)(out)</text>
        <dbReference type="Rhea" id="RHEA:57720"/>
        <dbReference type="ChEBI" id="CHEBI:15377"/>
        <dbReference type="ChEBI" id="CHEBI:15378"/>
        <dbReference type="ChEBI" id="CHEBI:30616"/>
        <dbReference type="ChEBI" id="CHEBI:43474"/>
        <dbReference type="ChEBI" id="CHEBI:456216"/>
        <dbReference type="EC" id="7.1.2.2"/>
    </reaction>
</comment>
<dbReference type="InterPro" id="IPR005722">
    <property type="entry name" value="ATP_synth_F1_bsu"/>
</dbReference>
<keyword evidence="11 14" id="KW-0139">CF(1)</keyword>
<evidence type="ECO:0000256" key="6">
    <source>
        <dbReference type="ARBA" id="ARBA00022781"/>
    </source>
</evidence>
<dbReference type="SMART" id="SM00382">
    <property type="entry name" value="AAA"/>
    <property type="match status" value="1"/>
</dbReference>
<dbReference type="GO" id="GO:0046933">
    <property type="term" value="F:proton-transporting ATP synthase activity, rotational mechanism"/>
    <property type="evidence" value="ECO:0007669"/>
    <property type="project" value="EnsemblFungi"/>
</dbReference>
<dbReference type="VEuPathDB" id="FungiDB:SPBR_03641"/>
<evidence type="ECO:0000259" key="15">
    <source>
        <dbReference type="SMART" id="SM00382"/>
    </source>
</evidence>
<dbReference type="CDD" id="cd18115">
    <property type="entry name" value="ATP-synt_F1_beta_N"/>
    <property type="match status" value="1"/>
</dbReference>
<dbReference type="FunFam" id="3.40.50.300:FF:000026">
    <property type="entry name" value="ATP synthase subunit beta"/>
    <property type="match status" value="1"/>
</dbReference>
<dbReference type="Gene3D" id="2.40.10.170">
    <property type="match status" value="1"/>
</dbReference>
<keyword evidence="4" id="KW-0813">Transport</keyword>
<dbReference type="GO" id="GO:0042776">
    <property type="term" value="P:proton motive force-driven mitochondrial ATP synthesis"/>
    <property type="evidence" value="ECO:0007669"/>
    <property type="project" value="EnsemblFungi"/>
</dbReference>
<evidence type="ECO:0000256" key="1">
    <source>
        <dbReference type="ARBA" id="ARBA00004370"/>
    </source>
</evidence>
<reference evidence="16 17" key="1">
    <citation type="journal article" date="2014" name="BMC Genomics">
        <title>Comparative genomics of the major fungal agents of human and animal Sporotrichosis: Sporothrix schenckii and Sporothrix brasiliensis.</title>
        <authorList>
            <person name="Teixeira M.M."/>
            <person name="de Almeida L.G."/>
            <person name="Kubitschek-Barreira P."/>
            <person name="Alves F.L."/>
            <person name="Kioshima E.S."/>
            <person name="Abadio A.K."/>
            <person name="Fernandes L."/>
            <person name="Derengowski L.S."/>
            <person name="Ferreira K.S."/>
            <person name="Souza R.C."/>
            <person name="Ruiz J.C."/>
            <person name="de Andrade N.C."/>
            <person name="Paes H.C."/>
            <person name="Nicola A.M."/>
            <person name="Albuquerque P."/>
            <person name="Gerber A.L."/>
            <person name="Martins V.P."/>
            <person name="Peconick L.D."/>
            <person name="Neto A.V."/>
            <person name="Chaucanez C.B."/>
            <person name="Silva P.A."/>
            <person name="Cunha O.L."/>
            <person name="de Oliveira F.F."/>
            <person name="dos Santos T.C."/>
            <person name="Barros A.L."/>
            <person name="Soares M.A."/>
            <person name="de Oliveira L.M."/>
            <person name="Marini M.M."/>
            <person name="Villalobos-Duno H."/>
            <person name="Cunha M.M."/>
            <person name="de Hoog S."/>
            <person name="da Silveira J.F."/>
            <person name="Henrissat B."/>
            <person name="Nino-Vega G.A."/>
            <person name="Cisalpino P.S."/>
            <person name="Mora-Montes H.M."/>
            <person name="Almeida S.R."/>
            <person name="Stajich J.E."/>
            <person name="Lopes-Bezerra L.M."/>
            <person name="Vasconcelos A.T."/>
            <person name="Felipe M.S."/>
        </authorList>
    </citation>
    <scope>NUCLEOTIDE SEQUENCE [LARGE SCALE GENOMIC DNA]</scope>
    <source>
        <strain evidence="16 17">5110</strain>
    </source>
</reference>
<keyword evidence="12 14" id="KW-0066">ATP synthesis</keyword>
<keyword evidence="5 14" id="KW-0547">Nucleotide-binding</keyword>
<keyword evidence="7 14" id="KW-0067">ATP-binding</keyword>
<dbReference type="GO" id="GO:0005524">
    <property type="term" value="F:ATP binding"/>
    <property type="evidence" value="ECO:0007669"/>
    <property type="project" value="UniProtKB-KW"/>
</dbReference>
<dbReference type="FunFam" id="1.10.1140.10:FF:000001">
    <property type="entry name" value="ATP synthase subunit beta"/>
    <property type="match status" value="1"/>
</dbReference>
<dbReference type="RefSeq" id="XP_040622999.1">
    <property type="nucleotide sequence ID" value="XM_040761931.1"/>
</dbReference>
<keyword evidence="10" id="KW-0472">Membrane</keyword>
<dbReference type="CDD" id="cd01133">
    <property type="entry name" value="F1-ATPase_beta_CD"/>
    <property type="match status" value="1"/>
</dbReference>
<protein>
    <recommendedName>
        <fullName evidence="14">ATP synthase subunit beta</fullName>
        <ecNumber evidence="14">7.1.2.2</ecNumber>
    </recommendedName>
</protein>
<dbReference type="GO" id="GO:0016887">
    <property type="term" value="F:ATP hydrolysis activity"/>
    <property type="evidence" value="ECO:0007669"/>
    <property type="project" value="EnsemblFungi"/>
</dbReference>
<dbReference type="HOGENOM" id="CLU_022398_0_2_1"/>
<accession>A0A0C2F7L4</accession>
<dbReference type="InterPro" id="IPR003593">
    <property type="entry name" value="AAA+_ATPase"/>
</dbReference>
<evidence type="ECO:0000256" key="8">
    <source>
        <dbReference type="ARBA" id="ARBA00022967"/>
    </source>
</evidence>
<evidence type="ECO:0000313" key="16">
    <source>
        <dbReference type="EMBL" id="KIH94989.1"/>
    </source>
</evidence>
<comment type="subunit">
    <text evidence="14">F-type ATPases have 2 components, CF(1) - the catalytic core - and CF(0) - the membrane proton channel. CF(1) and CF(0) have multiple subunits.</text>
</comment>
<dbReference type="InterPro" id="IPR004100">
    <property type="entry name" value="ATPase_F1/V1/A1_a/bsu_N"/>
</dbReference>
<dbReference type="Gene3D" id="3.40.50.300">
    <property type="entry name" value="P-loop containing nucleotide triphosphate hydrolases"/>
    <property type="match status" value="1"/>
</dbReference>
<evidence type="ECO:0000256" key="14">
    <source>
        <dbReference type="RuleBase" id="RU003553"/>
    </source>
</evidence>
<comment type="function">
    <text evidence="14">Produces ATP from ADP in the presence of a proton gradient across the membrane.</text>
</comment>
<dbReference type="PIRSF" id="PIRSF039072">
    <property type="entry name" value="ATPase_subunit_beta"/>
    <property type="match status" value="1"/>
</dbReference>
<evidence type="ECO:0000256" key="5">
    <source>
        <dbReference type="ARBA" id="ARBA00022741"/>
    </source>
</evidence>
<evidence type="ECO:0000256" key="10">
    <source>
        <dbReference type="ARBA" id="ARBA00023136"/>
    </source>
</evidence>
<dbReference type="InterPro" id="IPR024034">
    <property type="entry name" value="ATPase_F1/V1_b/a_C"/>
</dbReference>
<dbReference type="SUPFAM" id="SSF50615">
    <property type="entry name" value="N-terminal domain of alpha and beta subunits of F1 ATP synthase"/>
    <property type="match status" value="1"/>
</dbReference>
<evidence type="ECO:0000256" key="12">
    <source>
        <dbReference type="ARBA" id="ARBA00023310"/>
    </source>
</evidence>
<evidence type="ECO:0000256" key="4">
    <source>
        <dbReference type="ARBA" id="ARBA00022448"/>
    </source>
</evidence>
<dbReference type="FunFam" id="2.40.10.170:FF:000004">
    <property type="entry name" value="ATP synthase subunit beta"/>
    <property type="match status" value="1"/>
</dbReference>
<evidence type="ECO:0000256" key="13">
    <source>
        <dbReference type="ARBA" id="ARBA00048383"/>
    </source>
</evidence>
<dbReference type="EMBL" id="AWTV01000003">
    <property type="protein sequence ID" value="KIH94989.1"/>
    <property type="molecule type" value="Genomic_DNA"/>
</dbReference>
<proteinExistence type="inferred from homology"/>
<name>A0A0C2F7L4_9PEZI</name>
<keyword evidence="8" id="KW-1278">Translocase</keyword>
<dbReference type="GO" id="GO:0043531">
    <property type="term" value="F:ADP binding"/>
    <property type="evidence" value="ECO:0007669"/>
    <property type="project" value="EnsemblFungi"/>
</dbReference>
<gene>
    <name evidence="16" type="ORF">SPBR_03641</name>
</gene>
<dbReference type="CDD" id="cd18110">
    <property type="entry name" value="ATP-synt_F1_beta_C"/>
    <property type="match status" value="1"/>
</dbReference>
<dbReference type="AlphaFoldDB" id="A0A0C2F7L4"/>
<evidence type="ECO:0000256" key="9">
    <source>
        <dbReference type="ARBA" id="ARBA00023065"/>
    </source>
</evidence>
<dbReference type="GO" id="GO:0045259">
    <property type="term" value="C:proton-transporting ATP synthase complex"/>
    <property type="evidence" value="ECO:0007669"/>
    <property type="project" value="UniProtKB-KW"/>
</dbReference>
<dbReference type="OrthoDB" id="14523at2759"/>
<dbReference type="InterPro" id="IPR055190">
    <property type="entry name" value="ATP-synt_VA_C"/>
</dbReference>
<comment type="subunit">
    <text evidence="3">F-type ATPases have 2 components, CF(1) - the catalytic core - and CF(0) - the membrane proton channel. CF(1) has five subunits: alpha(3), beta(3), gamma(1), delta(1), epsilon(1). CF(0) has three main subunits: a, b and c.</text>
</comment>
<dbReference type="Pfam" id="PF00006">
    <property type="entry name" value="ATP-synt_ab"/>
    <property type="match status" value="1"/>
</dbReference>
<dbReference type="Pfam" id="PF22919">
    <property type="entry name" value="ATP-synt_VA_C"/>
    <property type="match status" value="1"/>
</dbReference>
<keyword evidence="17" id="KW-1185">Reference proteome</keyword>
<dbReference type="SUPFAM" id="SSF52540">
    <property type="entry name" value="P-loop containing nucleoside triphosphate hydrolases"/>
    <property type="match status" value="1"/>
</dbReference>
<feature type="domain" description="AAA+ ATPase" evidence="15">
    <location>
        <begin position="186"/>
        <end position="379"/>
    </location>
</feature>
<dbReference type="GeneID" id="63676852"/>
<dbReference type="GO" id="GO:0005743">
    <property type="term" value="C:mitochondrial inner membrane"/>
    <property type="evidence" value="ECO:0007669"/>
    <property type="project" value="EnsemblFungi"/>
</dbReference>
<dbReference type="NCBIfam" id="TIGR01039">
    <property type="entry name" value="atpD"/>
    <property type="match status" value="1"/>
</dbReference>
<dbReference type="InterPro" id="IPR027417">
    <property type="entry name" value="P-loop_NTPase"/>
</dbReference>
<dbReference type="InterPro" id="IPR050053">
    <property type="entry name" value="ATPase_alpha/beta_chains"/>
</dbReference>
<dbReference type="InterPro" id="IPR000194">
    <property type="entry name" value="ATPase_F1/V1/A1_a/bsu_nucl-bd"/>
</dbReference>
<dbReference type="HAMAP" id="MF_01347">
    <property type="entry name" value="ATP_synth_beta_bact"/>
    <property type="match status" value="1"/>
</dbReference>
<dbReference type="GO" id="GO:0046961">
    <property type="term" value="F:proton-transporting ATPase activity, rotational mechanism"/>
    <property type="evidence" value="ECO:0007669"/>
    <property type="project" value="EnsemblFungi"/>
</dbReference>
<dbReference type="PANTHER" id="PTHR15184">
    <property type="entry name" value="ATP SYNTHASE"/>
    <property type="match status" value="1"/>
</dbReference>
<comment type="similarity">
    <text evidence="2">Belongs to the ATPase alpha/beta chains family.</text>
</comment>
<organism evidence="16 17">
    <name type="scientific">Sporothrix brasiliensis 5110</name>
    <dbReference type="NCBI Taxonomy" id="1398154"/>
    <lineage>
        <taxon>Eukaryota</taxon>
        <taxon>Fungi</taxon>
        <taxon>Dikarya</taxon>
        <taxon>Ascomycota</taxon>
        <taxon>Pezizomycotina</taxon>
        <taxon>Sordariomycetes</taxon>
        <taxon>Sordariomycetidae</taxon>
        <taxon>Ophiostomatales</taxon>
        <taxon>Ophiostomataceae</taxon>
        <taxon>Sporothrix</taxon>
    </lineage>
</organism>
<dbReference type="InterPro" id="IPR020003">
    <property type="entry name" value="ATPase_a/bsu_AS"/>
</dbReference>
<evidence type="ECO:0000313" key="17">
    <source>
        <dbReference type="Proteomes" id="UP000031575"/>
    </source>
</evidence>
<evidence type="ECO:0000256" key="7">
    <source>
        <dbReference type="ARBA" id="ARBA00022840"/>
    </source>
</evidence>
<evidence type="ECO:0000256" key="2">
    <source>
        <dbReference type="ARBA" id="ARBA00008936"/>
    </source>
</evidence>